<evidence type="ECO:0000256" key="4">
    <source>
        <dbReference type="ARBA" id="ARBA00011533"/>
    </source>
</evidence>
<evidence type="ECO:0000313" key="19">
    <source>
        <dbReference type="EMBL" id="KGB38106.1"/>
    </source>
</evidence>
<organism evidence="19">
    <name type="scientific">Schistosoma haematobium</name>
    <name type="common">Blood fluke</name>
    <dbReference type="NCBI Taxonomy" id="6185"/>
    <lineage>
        <taxon>Eukaryota</taxon>
        <taxon>Metazoa</taxon>
        <taxon>Spiralia</taxon>
        <taxon>Lophotrochozoa</taxon>
        <taxon>Platyhelminthes</taxon>
        <taxon>Trematoda</taxon>
        <taxon>Digenea</taxon>
        <taxon>Strigeidida</taxon>
        <taxon>Schistosomatoidea</taxon>
        <taxon>Schistosomatidae</taxon>
        <taxon>Schistosoma</taxon>
    </lineage>
</organism>
<protein>
    <recommendedName>
        <fullName evidence="5">NADH dehydrogenase [ubiquinone] 1 beta subcomplex subunit 5, mitochondrial</fullName>
    </recommendedName>
    <alternativeName>
        <fullName evidence="16">Complex I-SGDH</fullName>
    </alternativeName>
    <alternativeName>
        <fullName evidence="15">NADH-ubiquinone oxidoreductase SGDH subunit</fullName>
    </alternativeName>
</protein>
<evidence type="ECO:0000313" key="18">
    <source>
        <dbReference type="EMBL" id="KAH9592481.1"/>
    </source>
</evidence>
<reference evidence="18" key="2">
    <citation type="journal article" date="2019" name="Gigascience">
        <title>High-quality Schistosoma haematobium genome achieved by single-molecule and long-range sequencing.</title>
        <authorList>
            <person name="Stroehlein A.J."/>
            <person name="Korhonen P.K."/>
            <person name="Chong T.M."/>
            <person name="Lim Y.L."/>
            <person name="Chan K.G."/>
            <person name="Webster B."/>
            <person name="Rollinson D."/>
            <person name="Brindley P.J."/>
            <person name="Gasser R.B."/>
            <person name="Young N.D."/>
        </authorList>
    </citation>
    <scope>NUCLEOTIDE SEQUENCE</scope>
</reference>
<dbReference type="EMBL" id="KL250970">
    <property type="protein sequence ID" value="KGB38106.1"/>
    <property type="molecule type" value="Genomic_DNA"/>
</dbReference>
<evidence type="ECO:0000256" key="9">
    <source>
        <dbReference type="ARBA" id="ARBA00022792"/>
    </source>
</evidence>
<keyword evidence="14 17" id="KW-0472">Membrane</keyword>
<feature type="non-terminal residue" evidence="19">
    <location>
        <position position="205"/>
    </location>
</feature>
<name>A0A095AUE1_SCHHA</name>
<dbReference type="PANTHER" id="PTHR13178:SF0">
    <property type="entry name" value="NADH DEHYDROGENASE [UBIQUINONE] 1 BETA SUBCOMPLEX SUBUNIT 5, MITOCHONDRIAL"/>
    <property type="match status" value="1"/>
</dbReference>
<dbReference type="CTD" id="4711"/>
<reference evidence="19" key="1">
    <citation type="journal article" date="2012" name="Nat. Genet.">
        <title>Whole-genome sequence of Schistosoma haematobium.</title>
        <authorList>
            <person name="Young N.D."/>
            <person name="Jex A.R."/>
            <person name="Li B."/>
            <person name="Liu S."/>
            <person name="Yang L."/>
            <person name="Xiong Z."/>
            <person name="Li Y."/>
            <person name="Cantacessi C."/>
            <person name="Hall R.S."/>
            <person name="Xu X."/>
            <person name="Chen F."/>
            <person name="Wu X."/>
            <person name="Zerlotini A."/>
            <person name="Oliveira G."/>
            <person name="Hofmann A."/>
            <person name="Zhang G."/>
            <person name="Fang X."/>
            <person name="Kang Y."/>
            <person name="Campbell B.E."/>
            <person name="Loukas A."/>
            <person name="Ranganathan S."/>
            <person name="Rollinson D."/>
            <person name="Rinaldi G."/>
            <person name="Brindley P.J."/>
            <person name="Yang H."/>
            <person name="Wang J."/>
            <person name="Wang J."/>
            <person name="Gasser R.B."/>
        </authorList>
    </citation>
    <scope>NUCLEOTIDE SEQUENCE [LARGE SCALE GENOMIC DNA]</scope>
</reference>
<sequence length="205" mass="24242">MYTVLRNVALLSSKHIGLQPLCSQTHTLIKQHRLYVVLPGKIMPLPLVSTVVSRNASHERKMPKRVSDFMSRVFFDNMHFYIMLGLVPSLLLIFFVNLFIGPAELTDIPEDYEPRHWEYHKHPITRFIAKYMCEHPQKLYESSLAELDEVRYTKELVDEERWFRKSQLEKGDFRAWYFVPVNPTGINRSFERLMKDQEAGQLVSR</sequence>
<evidence type="ECO:0000256" key="11">
    <source>
        <dbReference type="ARBA" id="ARBA00022982"/>
    </source>
</evidence>
<dbReference type="GeneID" id="24593865"/>
<dbReference type="OrthoDB" id="9995605at2759"/>
<reference evidence="18" key="4">
    <citation type="journal article" date="2022" name="PLoS Pathog.">
        <title>Chromosome-level genome of Schistosoma haematobium underpins genome-wide explorations of molecular variation.</title>
        <authorList>
            <person name="Stroehlein A.J."/>
            <person name="Korhonen P.K."/>
            <person name="Lee V.V."/>
            <person name="Ralph S.A."/>
            <person name="Mentink-Kane M."/>
            <person name="You H."/>
            <person name="McManus D.P."/>
            <person name="Tchuente L.T."/>
            <person name="Stothard J.R."/>
            <person name="Kaur P."/>
            <person name="Dudchenko O."/>
            <person name="Aiden E.L."/>
            <person name="Yang B."/>
            <person name="Yang H."/>
            <person name="Emery A.M."/>
            <person name="Webster B.L."/>
            <person name="Brindley P.J."/>
            <person name="Rollinson D."/>
            <person name="Chang B.C.H."/>
            <person name="Gasser R.B."/>
            <person name="Young N.D."/>
        </authorList>
    </citation>
    <scope>NUCLEOTIDE SEQUENCE</scope>
</reference>
<evidence type="ECO:0000256" key="5">
    <source>
        <dbReference type="ARBA" id="ARBA00015175"/>
    </source>
</evidence>
<keyword evidence="19" id="KW-0830">Ubiquinone</keyword>
<accession>A0A095AUE1</accession>
<evidence type="ECO:0000313" key="20">
    <source>
        <dbReference type="Proteomes" id="UP000471633"/>
    </source>
</evidence>
<evidence type="ECO:0000256" key="7">
    <source>
        <dbReference type="ARBA" id="ARBA00022660"/>
    </source>
</evidence>
<keyword evidence="10" id="KW-0809">Transit peptide</keyword>
<comment type="subunit">
    <text evidence="4">Complex I is composed of 45 different subunits.</text>
</comment>
<gene>
    <name evidence="18" type="primary">NDUFB5</name>
    <name evidence="18" type="ORF">MS3_00004389</name>
    <name evidence="19" type="ORF">MS3_06476</name>
</gene>
<comment type="function">
    <text evidence="1">Accessory subunit of the mitochondrial membrane respiratory chain NADH dehydrogenase (Complex I), that is believed not to be involved in catalysis. Complex I functions in the transfer of electrons from NADH to the respiratory chain. The immediate electron acceptor for the enzyme is believed to be ubiquinone.</text>
</comment>
<dbReference type="RefSeq" id="XP_051072474.1">
    <property type="nucleotide sequence ID" value="XM_051212302.1"/>
</dbReference>
<evidence type="ECO:0000256" key="1">
    <source>
        <dbReference type="ARBA" id="ARBA00003195"/>
    </source>
</evidence>
<feature type="transmembrane region" description="Helical" evidence="17">
    <location>
        <begin position="80"/>
        <end position="100"/>
    </location>
</feature>
<comment type="subcellular location">
    <subcellularLocation>
        <location evidence="2">Mitochondrion inner membrane</location>
        <topology evidence="2">Single-pass membrane protein</topology>
    </subcellularLocation>
</comment>
<keyword evidence="11" id="KW-0249">Electron transport</keyword>
<evidence type="ECO:0000256" key="2">
    <source>
        <dbReference type="ARBA" id="ARBA00004434"/>
    </source>
</evidence>
<evidence type="ECO:0000256" key="15">
    <source>
        <dbReference type="ARBA" id="ARBA00032395"/>
    </source>
</evidence>
<reference evidence="18" key="3">
    <citation type="submission" date="2021-06" db="EMBL/GenBank/DDBJ databases">
        <title>Chromosome-level genome assembly for S. haematobium.</title>
        <authorList>
            <person name="Stroehlein A.J."/>
        </authorList>
    </citation>
    <scope>NUCLEOTIDE SEQUENCE</scope>
</reference>
<keyword evidence="6" id="KW-0813">Transport</keyword>
<evidence type="ECO:0000256" key="3">
    <source>
        <dbReference type="ARBA" id="ARBA00007152"/>
    </source>
</evidence>
<proteinExistence type="inferred from homology"/>
<dbReference type="EMBL" id="AMPZ03000002">
    <property type="protein sequence ID" value="KAH9592481.1"/>
    <property type="molecule type" value="Genomic_DNA"/>
</dbReference>
<evidence type="ECO:0000256" key="17">
    <source>
        <dbReference type="SAM" id="Phobius"/>
    </source>
</evidence>
<dbReference type="GO" id="GO:0005743">
    <property type="term" value="C:mitochondrial inner membrane"/>
    <property type="evidence" value="ECO:0007669"/>
    <property type="project" value="UniProtKB-SubCell"/>
</dbReference>
<dbReference type="KEGG" id="shx:MS3_00004389"/>
<comment type="similarity">
    <text evidence="3">Belongs to the complex I NDUFB5 subunit family.</text>
</comment>
<evidence type="ECO:0000256" key="16">
    <source>
        <dbReference type="ARBA" id="ARBA00032550"/>
    </source>
</evidence>
<evidence type="ECO:0000256" key="10">
    <source>
        <dbReference type="ARBA" id="ARBA00022946"/>
    </source>
</evidence>
<dbReference type="Proteomes" id="UP000471633">
    <property type="component" value="Unassembled WGS sequence"/>
</dbReference>
<evidence type="ECO:0000256" key="6">
    <source>
        <dbReference type="ARBA" id="ARBA00022448"/>
    </source>
</evidence>
<keyword evidence="12 17" id="KW-1133">Transmembrane helix</keyword>
<evidence type="ECO:0000256" key="14">
    <source>
        <dbReference type="ARBA" id="ARBA00023136"/>
    </source>
</evidence>
<keyword evidence="7" id="KW-0679">Respiratory chain</keyword>
<keyword evidence="20" id="KW-1185">Reference proteome</keyword>
<dbReference type="InterPro" id="IPR019173">
    <property type="entry name" value="NADH_UbQ_OxRdtase_B5_su"/>
</dbReference>
<dbReference type="PANTHER" id="PTHR13178">
    <property type="entry name" value="NADH-UBIQUINONE OXIDOREDUCTASE SGDH SUBUNIT"/>
    <property type="match status" value="1"/>
</dbReference>
<evidence type="ECO:0000256" key="13">
    <source>
        <dbReference type="ARBA" id="ARBA00023128"/>
    </source>
</evidence>
<keyword evidence="13" id="KW-0496">Mitochondrion</keyword>
<dbReference type="Pfam" id="PF09781">
    <property type="entry name" value="NDUF_B5"/>
    <property type="match status" value="1"/>
</dbReference>
<dbReference type="STRING" id="6185.A0A095AUE1"/>
<keyword evidence="9" id="KW-0999">Mitochondrion inner membrane</keyword>
<evidence type="ECO:0000256" key="8">
    <source>
        <dbReference type="ARBA" id="ARBA00022692"/>
    </source>
</evidence>
<keyword evidence="8 17" id="KW-0812">Transmembrane</keyword>
<evidence type="ECO:0000256" key="12">
    <source>
        <dbReference type="ARBA" id="ARBA00022989"/>
    </source>
</evidence>
<dbReference type="AlphaFoldDB" id="A0A095AUE1"/>